<dbReference type="Pfam" id="PF01339">
    <property type="entry name" value="CheB_methylest"/>
    <property type="match status" value="1"/>
</dbReference>
<dbReference type="EC" id="3.1.1.61" evidence="2"/>
<accession>A0A2W4Y5Y4</accession>
<dbReference type="Proteomes" id="UP000249081">
    <property type="component" value="Unassembled WGS sequence"/>
</dbReference>
<keyword evidence="1 4" id="KW-0378">Hydrolase</keyword>
<dbReference type="PANTHER" id="PTHR42872">
    <property type="entry name" value="PROTEIN-GLUTAMATE METHYLESTERASE/PROTEIN-GLUTAMINE GLUTAMINASE"/>
    <property type="match status" value="1"/>
</dbReference>
<proteinExistence type="predicted"/>
<dbReference type="Gene3D" id="3.40.50.180">
    <property type="entry name" value="Methylesterase CheB, C-terminal domain"/>
    <property type="match status" value="1"/>
</dbReference>
<feature type="active site" evidence="4">
    <location>
        <position position="11"/>
    </location>
</feature>
<gene>
    <name evidence="6" type="ORF">DCF17_07810</name>
</gene>
<dbReference type="GO" id="GO:0000156">
    <property type="term" value="F:phosphorelay response regulator activity"/>
    <property type="evidence" value="ECO:0007669"/>
    <property type="project" value="InterPro"/>
</dbReference>
<reference evidence="6 7" key="2">
    <citation type="submission" date="2018-06" db="EMBL/GenBank/DDBJ databases">
        <title>Metagenomic assembly of (sub)arctic Cyanobacteria and their associated microbiome from non-axenic cultures.</title>
        <authorList>
            <person name="Baurain D."/>
        </authorList>
    </citation>
    <scope>NUCLEOTIDE SEQUENCE [LARGE SCALE GENOMIC DNA]</scope>
    <source>
        <strain evidence="6">ULC041bin1</strain>
    </source>
</reference>
<dbReference type="GO" id="GO:0005737">
    <property type="term" value="C:cytoplasm"/>
    <property type="evidence" value="ECO:0007669"/>
    <property type="project" value="InterPro"/>
</dbReference>
<dbReference type="GO" id="GO:0006935">
    <property type="term" value="P:chemotaxis"/>
    <property type="evidence" value="ECO:0007669"/>
    <property type="project" value="UniProtKB-UniRule"/>
</dbReference>
<keyword evidence="4" id="KW-0145">Chemotaxis</keyword>
<feature type="active site" evidence="4">
    <location>
        <position position="38"/>
    </location>
</feature>
<comment type="catalytic activity">
    <reaction evidence="3">
        <text>[protein]-L-glutamate 5-O-methyl ester + H2O = L-glutamyl-[protein] + methanol + H(+)</text>
        <dbReference type="Rhea" id="RHEA:23236"/>
        <dbReference type="Rhea" id="RHEA-COMP:10208"/>
        <dbReference type="Rhea" id="RHEA-COMP:10311"/>
        <dbReference type="ChEBI" id="CHEBI:15377"/>
        <dbReference type="ChEBI" id="CHEBI:15378"/>
        <dbReference type="ChEBI" id="CHEBI:17790"/>
        <dbReference type="ChEBI" id="CHEBI:29973"/>
        <dbReference type="ChEBI" id="CHEBI:82795"/>
        <dbReference type="EC" id="3.1.1.61"/>
    </reaction>
</comment>
<comment type="caution">
    <text evidence="6">The sequence shown here is derived from an EMBL/GenBank/DDBJ whole genome shotgun (WGS) entry which is preliminary data.</text>
</comment>
<evidence type="ECO:0000256" key="2">
    <source>
        <dbReference type="ARBA" id="ARBA00039140"/>
    </source>
</evidence>
<organism evidence="6 7">
    <name type="scientific">Shackletoniella antarctica</name>
    <dbReference type="NCBI Taxonomy" id="268115"/>
    <lineage>
        <taxon>Bacteria</taxon>
        <taxon>Bacillati</taxon>
        <taxon>Cyanobacteriota</taxon>
        <taxon>Cyanophyceae</taxon>
        <taxon>Oculatellales</taxon>
        <taxon>Oculatellaceae</taxon>
        <taxon>Shackletoniella</taxon>
    </lineage>
</organism>
<name>A0A2W4Y5Y4_9CYAN</name>
<dbReference type="InterPro" id="IPR000673">
    <property type="entry name" value="Sig_transdc_resp-reg_Me-estase"/>
</dbReference>
<feature type="domain" description="CheB-type methylesterase" evidence="5">
    <location>
        <begin position="1"/>
        <end position="182"/>
    </location>
</feature>
<dbReference type="SUPFAM" id="SSF52738">
    <property type="entry name" value="Methylesterase CheB, C-terminal domain"/>
    <property type="match status" value="1"/>
</dbReference>
<evidence type="ECO:0000259" key="5">
    <source>
        <dbReference type="PROSITE" id="PS50122"/>
    </source>
</evidence>
<dbReference type="PANTHER" id="PTHR42872:SF3">
    <property type="entry name" value="PROTEIN-GLUTAMATE METHYLESTERASE_PROTEIN-GLUTAMINE GLUTAMINASE 1"/>
    <property type="match status" value="1"/>
</dbReference>
<dbReference type="EMBL" id="QBMN01000041">
    <property type="protein sequence ID" value="PZO42831.1"/>
    <property type="molecule type" value="Genomic_DNA"/>
</dbReference>
<protein>
    <recommendedName>
        <fullName evidence="2">protein-glutamate methylesterase</fullName>
        <ecNumber evidence="2">3.1.1.61</ecNumber>
    </recommendedName>
</protein>
<sequence>MTYDLVAIGTSLGGLSALKILLGYIPKEFPAALAIVQHRHRESDQALSAFLQKFTVLPVHEVEDKERILPGHVYFAPADYHLLVEYGHFSLSVDAPVSYARPSIDVLLESAADIYGERAIGVLLTGANQDGVRGLSTLKARGGATIVQAPDTAECPVLPRAAIAAMAVDWVLPLAQIAPHLIHLCGESTDR</sequence>
<evidence type="ECO:0000313" key="7">
    <source>
        <dbReference type="Proteomes" id="UP000249081"/>
    </source>
</evidence>
<evidence type="ECO:0000256" key="1">
    <source>
        <dbReference type="ARBA" id="ARBA00022801"/>
    </source>
</evidence>
<dbReference type="GO" id="GO:0008984">
    <property type="term" value="F:protein-glutamate methylesterase activity"/>
    <property type="evidence" value="ECO:0007669"/>
    <property type="project" value="UniProtKB-EC"/>
</dbReference>
<evidence type="ECO:0000256" key="3">
    <source>
        <dbReference type="ARBA" id="ARBA00048267"/>
    </source>
</evidence>
<evidence type="ECO:0000313" key="6">
    <source>
        <dbReference type="EMBL" id="PZO42831.1"/>
    </source>
</evidence>
<dbReference type="PROSITE" id="PS50122">
    <property type="entry name" value="CHEB"/>
    <property type="match status" value="1"/>
</dbReference>
<dbReference type="AlphaFoldDB" id="A0A2W4Y5Y4"/>
<feature type="active site" evidence="4">
    <location>
        <position position="130"/>
    </location>
</feature>
<evidence type="ECO:0000256" key="4">
    <source>
        <dbReference type="PROSITE-ProRule" id="PRU00050"/>
    </source>
</evidence>
<dbReference type="InterPro" id="IPR035909">
    <property type="entry name" value="CheB_C"/>
</dbReference>
<reference evidence="7" key="1">
    <citation type="submission" date="2018-04" db="EMBL/GenBank/DDBJ databases">
        <authorList>
            <person name="Cornet L."/>
        </authorList>
    </citation>
    <scope>NUCLEOTIDE SEQUENCE [LARGE SCALE GENOMIC DNA]</scope>
</reference>
<dbReference type="CDD" id="cd16433">
    <property type="entry name" value="CheB"/>
    <property type="match status" value="1"/>
</dbReference>